<dbReference type="EMBL" id="JAFIDA010000001">
    <property type="protein sequence ID" value="MBP1326705.1"/>
    <property type="molecule type" value="Genomic_DNA"/>
</dbReference>
<proteinExistence type="predicted"/>
<name>A0A940PUY8_9MICO</name>
<dbReference type="AlphaFoldDB" id="A0A940PUY8"/>
<evidence type="ECO:0000313" key="1">
    <source>
        <dbReference type="EMBL" id="MBP1326705.1"/>
    </source>
</evidence>
<accession>A0A940PUY8</accession>
<dbReference type="RefSeq" id="WP_209705571.1">
    <property type="nucleotide sequence ID" value="NZ_JAFIDA010000001.1"/>
</dbReference>
<reference evidence="1" key="1">
    <citation type="submission" date="2021-02" db="EMBL/GenBank/DDBJ databases">
        <title>Sequencing the genomes of 1000 actinobacteria strains.</title>
        <authorList>
            <person name="Klenk H.-P."/>
        </authorList>
    </citation>
    <scope>NUCLEOTIDE SEQUENCE</scope>
    <source>
        <strain evidence="1">DSM 22850</strain>
    </source>
</reference>
<keyword evidence="2" id="KW-1185">Reference proteome</keyword>
<comment type="caution">
    <text evidence="1">The sequence shown here is derived from an EMBL/GenBank/DDBJ whole genome shotgun (WGS) entry which is preliminary data.</text>
</comment>
<evidence type="ECO:0000313" key="2">
    <source>
        <dbReference type="Proteomes" id="UP000675163"/>
    </source>
</evidence>
<organism evidence="1 2">
    <name type="scientific">Leucobacter exalbidus</name>
    <dbReference type="NCBI Taxonomy" id="662960"/>
    <lineage>
        <taxon>Bacteria</taxon>
        <taxon>Bacillati</taxon>
        <taxon>Actinomycetota</taxon>
        <taxon>Actinomycetes</taxon>
        <taxon>Micrococcales</taxon>
        <taxon>Microbacteriaceae</taxon>
        <taxon>Leucobacter</taxon>
    </lineage>
</organism>
<sequence>MNLDITTRLDEATRAEVTRIMDVLLPGTDTLPSASAVDAQGELLDMVLRADPTLEPLVRLAGERAAGVELSFDVIESWFGEDAERLVFALHAAYYMSTQVREKLSYPGQVRAPVSLATPDQLCSEELIAPVEARGPIFVPTPTEA</sequence>
<dbReference type="Proteomes" id="UP000675163">
    <property type="component" value="Unassembled WGS sequence"/>
</dbReference>
<gene>
    <name evidence="1" type="ORF">JOF28_001937</name>
</gene>
<protein>
    <submittedName>
        <fullName evidence="1">Uncharacterized protein</fullName>
    </submittedName>
</protein>